<accession>A0ACC3B4Z4</accession>
<evidence type="ECO:0000313" key="1">
    <source>
        <dbReference type="EMBL" id="KAK1145519.1"/>
    </source>
</evidence>
<keyword evidence="2" id="KW-1185">Reference proteome</keyword>
<evidence type="ECO:0000313" key="2">
    <source>
        <dbReference type="Proteomes" id="UP001177260"/>
    </source>
</evidence>
<gene>
    <name evidence="1" type="ORF">N8T08_004077</name>
</gene>
<comment type="caution">
    <text evidence="1">The sequence shown here is derived from an EMBL/GenBank/DDBJ whole genome shotgun (WGS) entry which is preliminary data.</text>
</comment>
<protein>
    <submittedName>
        <fullName evidence="1">Uncharacterized protein</fullName>
    </submittedName>
</protein>
<dbReference type="Proteomes" id="UP001177260">
    <property type="component" value="Unassembled WGS sequence"/>
</dbReference>
<name>A0ACC3B4Z4_9EURO</name>
<dbReference type="EMBL" id="JAOPJF010000023">
    <property type="protein sequence ID" value="KAK1145519.1"/>
    <property type="molecule type" value="Genomic_DNA"/>
</dbReference>
<proteinExistence type="predicted"/>
<reference evidence="1 2" key="1">
    <citation type="journal article" date="2023" name="ACS Omega">
        <title>Identification of the Neoaspergillic Acid Biosynthesis Gene Cluster by Establishing an In Vitro CRISPR-Ribonucleoprotein Genetic System in Aspergillus melleus.</title>
        <authorList>
            <person name="Yuan B."/>
            <person name="Grau M.F."/>
            <person name="Murata R.M."/>
            <person name="Torok T."/>
            <person name="Venkateswaran K."/>
            <person name="Stajich J.E."/>
            <person name="Wang C.C.C."/>
        </authorList>
    </citation>
    <scope>NUCLEOTIDE SEQUENCE [LARGE SCALE GENOMIC DNA]</scope>
    <source>
        <strain evidence="1 2">IMV 1140</strain>
    </source>
</reference>
<sequence>MPSFNPLTDIPDLSGKVCLVTGANSGLGEATVAALAAHRPAKVYLAARSRPKAEDALERIRATSNAASETDISILDLNLASFDSVKAAAARVNKEVDRLDILQLNGGIAMLPHDTTKDGFELQFGTNYLGHALLTQLLMPTLLSTARLPGADVRIVSMSSVGHKTFASKEGIHFDQLHSPMESHNGPGLYAQAMLAKVLFGRELARRYPQITSSSLHPGTVKSNVWGGEKNMNLFVKFIFAVIVPLTGVSNEEGAKTQLWCSFSQNVENGAYYEPVGKAGQDSSLSRDPGLAEKLWDWADKTLKAHGAPGWPSS</sequence>
<organism evidence="1 2">
    <name type="scientific">Aspergillus melleus</name>
    <dbReference type="NCBI Taxonomy" id="138277"/>
    <lineage>
        <taxon>Eukaryota</taxon>
        <taxon>Fungi</taxon>
        <taxon>Dikarya</taxon>
        <taxon>Ascomycota</taxon>
        <taxon>Pezizomycotina</taxon>
        <taxon>Eurotiomycetes</taxon>
        <taxon>Eurotiomycetidae</taxon>
        <taxon>Eurotiales</taxon>
        <taxon>Aspergillaceae</taxon>
        <taxon>Aspergillus</taxon>
        <taxon>Aspergillus subgen. Circumdati</taxon>
    </lineage>
</organism>